<dbReference type="EMBL" id="JAHWZX010000025">
    <property type="protein sequence ID" value="MBW4332344.1"/>
    <property type="molecule type" value="Genomic_DNA"/>
</dbReference>
<dbReference type="Proteomes" id="UP001197214">
    <property type="component" value="Unassembled WGS sequence"/>
</dbReference>
<feature type="transmembrane region" description="Helical" evidence="1">
    <location>
        <begin position="32"/>
        <end position="58"/>
    </location>
</feature>
<feature type="transmembrane region" description="Helical" evidence="1">
    <location>
        <begin position="103"/>
        <end position="124"/>
    </location>
</feature>
<dbReference type="RefSeq" id="WP_219239446.1">
    <property type="nucleotide sequence ID" value="NZ_JAHWZX010000025.1"/>
</dbReference>
<proteinExistence type="predicted"/>
<keyword evidence="1" id="KW-1133">Transmembrane helix</keyword>
<comment type="caution">
    <text evidence="2">The sequence shown here is derived from an EMBL/GenBank/DDBJ whole genome shotgun (WGS) entry which is preliminary data.</text>
</comment>
<accession>A0ABS6XR31</accession>
<evidence type="ECO:0000313" key="2">
    <source>
        <dbReference type="EMBL" id="MBW4332344.1"/>
    </source>
</evidence>
<feature type="transmembrane region" description="Helical" evidence="1">
    <location>
        <begin position="162"/>
        <end position="186"/>
    </location>
</feature>
<keyword evidence="1" id="KW-0812">Transmembrane</keyword>
<sequence length="188" mass="19818">MTRLATSAPAAAPASSNWLKRYYSMRAAVSILWVALAFTIGKSQPAIATVLLIAYPLWDSIANYIDAMHSGGLRVNPTQFLNTVVSGVVTAAVIVTIQHDFHTAIGVIGVWAALSGLLQLSTAVRRWRKVSAQWPQILSGVQSAAAGAHFIIQAAAPSQPLSVAIVAPYAAFGAVYFAISAGVLAFKR</sequence>
<organism evidence="2 3">
    <name type="scientific">Stakelama flava</name>
    <dbReference type="NCBI Taxonomy" id="2860338"/>
    <lineage>
        <taxon>Bacteria</taxon>
        <taxon>Pseudomonadati</taxon>
        <taxon>Pseudomonadota</taxon>
        <taxon>Alphaproteobacteria</taxon>
        <taxon>Sphingomonadales</taxon>
        <taxon>Sphingomonadaceae</taxon>
        <taxon>Stakelama</taxon>
    </lineage>
</organism>
<evidence type="ECO:0000256" key="1">
    <source>
        <dbReference type="SAM" id="Phobius"/>
    </source>
</evidence>
<keyword evidence="1" id="KW-0472">Membrane</keyword>
<gene>
    <name evidence="2" type="ORF">KY084_15940</name>
</gene>
<name>A0ABS6XR31_9SPHN</name>
<protein>
    <submittedName>
        <fullName evidence="2">DUF308 domain-containing protein</fullName>
    </submittedName>
</protein>
<reference evidence="2 3" key="1">
    <citation type="submission" date="2021-07" db="EMBL/GenBank/DDBJ databases">
        <title>Stakelama flava sp. nov., a novel endophytic bacterium isolated from branch of Kandelia candel.</title>
        <authorList>
            <person name="Tuo L."/>
        </authorList>
    </citation>
    <scope>NUCLEOTIDE SEQUENCE [LARGE SCALE GENOMIC DNA]</scope>
    <source>
        <strain evidence="2 3">CBK3Z-3</strain>
    </source>
</reference>
<feature type="transmembrane region" description="Helical" evidence="1">
    <location>
        <begin position="136"/>
        <end position="156"/>
    </location>
</feature>
<keyword evidence="3" id="KW-1185">Reference proteome</keyword>
<feature type="transmembrane region" description="Helical" evidence="1">
    <location>
        <begin position="79"/>
        <end position="97"/>
    </location>
</feature>
<evidence type="ECO:0000313" key="3">
    <source>
        <dbReference type="Proteomes" id="UP001197214"/>
    </source>
</evidence>